<feature type="compositionally biased region" description="Low complexity" evidence="1">
    <location>
        <begin position="11"/>
        <end position="20"/>
    </location>
</feature>
<dbReference type="AlphaFoldDB" id="A0A2J6Q2E8"/>
<gene>
    <name evidence="2" type="ORF">NA56DRAFT_659928</name>
</gene>
<evidence type="ECO:0000313" key="2">
    <source>
        <dbReference type="EMBL" id="PMD20460.1"/>
    </source>
</evidence>
<keyword evidence="3" id="KW-1185">Reference proteome</keyword>
<reference evidence="2 3" key="1">
    <citation type="submission" date="2016-05" db="EMBL/GenBank/DDBJ databases">
        <title>A degradative enzymes factory behind the ericoid mycorrhizal symbiosis.</title>
        <authorList>
            <consortium name="DOE Joint Genome Institute"/>
            <person name="Martino E."/>
            <person name="Morin E."/>
            <person name="Grelet G."/>
            <person name="Kuo A."/>
            <person name="Kohler A."/>
            <person name="Daghino S."/>
            <person name="Barry K."/>
            <person name="Choi C."/>
            <person name="Cichocki N."/>
            <person name="Clum A."/>
            <person name="Copeland A."/>
            <person name="Hainaut M."/>
            <person name="Haridas S."/>
            <person name="Labutti K."/>
            <person name="Lindquist E."/>
            <person name="Lipzen A."/>
            <person name="Khouja H.-R."/>
            <person name="Murat C."/>
            <person name="Ohm R."/>
            <person name="Olson A."/>
            <person name="Spatafora J."/>
            <person name="Veneault-Fourrey C."/>
            <person name="Henrissat B."/>
            <person name="Grigoriev I."/>
            <person name="Martin F."/>
            <person name="Perotto S."/>
        </authorList>
    </citation>
    <scope>NUCLEOTIDE SEQUENCE [LARGE SCALE GENOMIC DNA]</scope>
    <source>
        <strain evidence="2 3">UAMH 7357</strain>
    </source>
</reference>
<evidence type="ECO:0000256" key="1">
    <source>
        <dbReference type="SAM" id="MobiDB-lite"/>
    </source>
</evidence>
<proteinExistence type="predicted"/>
<protein>
    <submittedName>
        <fullName evidence="2">Uncharacterized protein</fullName>
    </submittedName>
</protein>
<feature type="region of interest" description="Disordered" evidence="1">
    <location>
        <begin position="1"/>
        <end position="20"/>
    </location>
</feature>
<feature type="compositionally biased region" description="Polar residues" evidence="1">
    <location>
        <begin position="1"/>
        <end position="10"/>
    </location>
</feature>
<accession>A0A2J6Q2E8</accession>
<evidence type="ECO:0000313" key="3">
    <source>
        <dbReference type="Proteomes" id="UP000235672"/>
    </source>
</evidence>
<dbReference type="OrthoDB" id="3535630at2759"/>
<organism evidence="2 3">
    <name type="scientific">Hyaloscypha hepaticicola</name>
    <dbReference type="NCBI Taxonomy" id="2082293"/>
    <lineage>
        <taxon>Eukaryota</taxon>
        <taxon>Fungi</taxon>
        <taxon>Dikarya</taxon>
        <taxon>Ascomycota</taxon>
        <taxon>Pezizomycotina</taxon>
        <taxon>Leotiomycetes</taxon>
        <taxon>Helotiales</taxon>
        <taxon>Hyaloscyphaceae</taxon>
        <taxon>Hyaloscypha</taxon>
    </lineage>
</organism>
<sequence>MTTHCESQQEPPVSTTVTISPSTCSLSGSPPFRAITEHECTASKPIWALVRLFTDFSGGIEIRDPLRKHRRIGGGSTIFADEWDEEALDLEDTELVCLEPGQKFSTSYTISVVPKADGLKASDIRHMVPGNTYEITLRKRRWRWMFEDEMAQDIDEDERRAILKKREAVEWKVDCQVNFRANKLHKL</sequence>
<dbReference type="EMBL" id="KZ613485">
    <property type="protein sequence ID" value="PMD20460.1"/>
    <property type="molecule type" value="Genomic_DNA"/>
</dbReference>
<dbReference type="Proteomes" id="UP000235672">
    <property type="component" value="Unassembled WGS sequence"/>
</dbReference>
<name>A0A2J6Q2E8_9HELO</name>